<feature type="transmembrane region" description="Helical" evidence="1">
    <location>
        <begin position="288"/>
        <end position="313"/>
    </location>
</feature>
<keyword evidence="3" id="KW-1185">Reference proteome</keyword>
<evidence type="ECO:0000313" key="2">
    <source>
        <dbReference type="EMBL" id="MBA6153154.1"/>
    </source>
</evidence>
<dbReference type="Proteomes" id="UP000541857">
    <property type="component" value="Unassembled WGS sequence"/>
</dbReference>
<sequence length="322" mass="36450">MLTALLYKTKHFLHVLIKLSLVLAAFYMIYVKLFRNSDLSFPEFLQNLMKFSSISSISVIILLFLSISNWFFEIKKWQTLVSSITEISFIEAKAQSLGALTASLWTPNRIGDYGAKALYFQASLRKKIMLLNLVGNSAQMGVTTGFGTVGLGYYVLHFYPEFNHKAIFIWLATFIAMGLLVISILRTKWFGGQKKTINRLFVFIKKISHKIILKVVLSALVRYLIFSLQFYYLLHLFGVDINFMVAMTTISSMYLLASIIPSILIFDVVVKGGIAVYLFGLIGVSEPVVLSVVTLIWILNFALPSVIGSYYMLRHKLPKTVS</sequence>
<feature type="transmembrane region" description="Helical" evidence="1">
    <location>
        <begin position="130"/>
        <end position="155"/>
    </location>
</feature>
<dbReference type="EMBL" id="JACGLT010000007">
    <property type="protein sequence ID" value="MBA6153154.1"/>
    <property type="molecule type" value="Genomic_DNA"/>
</dbReference>
<gene>
    <name evidence="2" type="ORF">H3Z82_10485</name>
</gene>
<feature type="transmembrane region" description="Helical" evidence="1">
    <location>
        <begin position="207"/>
        <end position="226"/>
    </location>
</feature>
<proteinExistence type="predicted"/>
<evidence type="ECO:0000256" key="1">
    <source>
        <dbReference type="SAM" id="Phobius"/>
    </source>
</evidence>
<feature type="transmembrane region" description="Helical" evidence="1">
    <location>
        <begin position="167"/>
        <end position="186"/>
    </location>
</feature>
<organism evidence="2 3">
    <name type="scientific">Gelidibacter maritimus</name>
    <dbReference type="NCBI Taxonomy" id="2761487"/>
    <lineage>
        <taxon>Bacteria</taxon>
        <taxon>Pseudomonadati</taxon>
        <taxon>Bacteroidota</taxon>
        <taxon>Flavobacteriia</taxon>
        <taxon>Flavobacteriales</taxon>
        <taxon>Flavobacteriaceae</taxon>
        <taxon>Gelidibacter</taxon>
    </lineage>
</organism>
<reference evidence="2 3" key="1">
    <citation type="submission" date="2020-07" db="EMBL/GenBank/DDBJ databases">
        <title>Bacterium isolated from marine sediment.</title>
        <authorList>
            <person name="Shang D."/>
        </authorList>
    </citation>
    <scope>NUCLEOTIDE SEQUENCE [LARGE SCALE GENOMIC DNA]</scope>
    <source>
        <strain evidence="2 3">F6074</strain>
    </source>
</reference>
<comment type="caution">
    <text evidence="2">The sequence shown here is derived from an EMBL/GenBank/DDBJ whole genome shotgun (WGS) entry which is preliminary data.</text>
</comment>
<keyword evidence="1" id="KW-1133">Transmembrane helix</keyword>
<keyword evidence="1" id="KW-0812">Transmembrane</keyword>
<feature type="transmembrane region" description="Helical" evidence="1">
    <location>
        <begin position="51"/>
        <end position="72"/>
    </location>
</feature>
<accession>A0A7W2M5N1</accession>
<keyword evidence="1" id="KW-0472">Membrane</keyword>
<feature type="transmembrane region" description="Helical" evidence="1">
    <location>
        <begin position="232"/>
        <end position="256"/>
    </location>
</feature>
<dbReference type="AlphaFoldDB" id="A0A7W2M5N1"/>
<name>A0A7W2M5N1_9FLAO</name>
<protein>
    <submittedName>
        <fullName evidence="2">Flippase-like domain-containing protein</fullName>
    </submittedName>
</protein>
<feature type="transmembrane region" description="Helical" evidence="1">
    <location>
        <begin position="12"/>
        <end position="31"/>
    </location>
</feature>
<evidence type="ECO:0000313" key="3">
    <source>
        <dbReference type="Proteomes" id="UP000541857"/>
    </source>
</evidence>